<dbReference type="GO" id="GO:0042545">
    <property type="term" value="P:cell wall modification"/>
    <property type="evidence" value="ECO:0007669"/>
    <property type="project" value="InterPro"/>
</dbReference>
<dbReference type="EMBL" id="CP020991">
    <property type="protein sequence ID" value="AUO18688.1"/>
    <property type="molecule type" value="Genomic_DNA"/>
</dbReference>
<dbReference type="SUPFAM" id="SSF51126">
    <property type="entry name" value="Pectin lyase-like"/>
    <property type="match status" value="1"/>
</dbReference>
<dbReference type="RefSeq" id="WP_158648896.1">
    <property type="nucleotide sequence ID" value="NZ_CP020991.1"/>
</dbReference>
<dbReference type="PANTHER" id="PTHR31321">
    <property type="entry name" value="ACYL-COA THIOESTER HYDROLASE YBHC-RELATED"/>
    <property type="match status" value="1"/>
</dbReference>
<dbReference type="SUPFAM" id="SSF49373">
    <property type="entry name" value="Invasin/intimin cell-adhesion fragments"/>
    <property type="match status" value="1"/>
</dbReference>
<evidence type="ECO:0000259" key="6">
    <source>
        <dbReference type="SMART" id="SM00635"/>
    </source>
</evidence>
<keyword evidence="8" id="KW-1185">Reference proteome</keyword>
<dbReference type="Gene3D" id="2.60.40.1080">
    <property type="match status" value="1"/>
</dbReference>
<name>A0A2K9P275_9FIRM</name>
<evidence type="ECO:0000256" key="2">
    <source>
        <dbReference type="ARBA" id="ARBA00022801"/>
    </source>
</evidence>
<feature type="domain" description="BIG2" evidence="6">
    <location>
        <begin position="974"/>
        <end position="1051"/>
    </location>
</feature>
<evidence type="ECO:0000256" key="5">
    <source>
        <dbReference type="SAM" id="SignalP"/>
    </source>
</evidence>
<dbReference type="PANTHER" id="PTHR31321:SF57">
    <property type="entry name" value="PECTINESTERASE 53-RELATED"/>
    <property type="match status" value="1"/>
</dbReference>
<dbReference type="KEGG" id="mpec:B9O19_00505"/>
<dbReference type="GO" id="GO:0030599">
    <property type="term" value="F:pectinesterase activity"/>
    <property type="evidence" value="ECO:0007669"/>
    <property type="project" value="InterPro"/>
</dbReference>
<dbReference type="Pfam" id="PF02368">
    <property type="entry name" value="Big_2"/>
    <property type="match status" value="1"/>
</dbReference>
<comment type="similarity">
    <text evidence="1">Belongs to the pectinesterase family.</text>
</comment>
<reference evidence="7 8" key="1">
    <citation type="submission" date="2017-04" db="EMBL/GenBank/DDBJ databases">
        <title>Monoglobus pectinilyticus 14 draft genome.</title>
        <authorList>
            <person name="Kim C."/>
            <person name="Rosendale D.I."/>
            <person name="Kelly W.J."/>
            <person name="Tannock G.W."/>
            <person name="Patchett M.L."/>
            <person name="Jordens J.Z."/>
        </authorList>
    </citation>
    <scope>NUCLEOTIDE SEQUENCE [LARGE SCALE GENOMIC DNA]</scope>
    <source>
        <strain evidence="7 8">14</strain>
    </source>
</reference>
<feature type="compositionally biased region" description="Low complexity" evidence="4">
    <location>
        <begin position="1060"/>
        <end position="1076"/>
    </location>
</feature>
<dbReference type="InterPro" id="IPR000070">
    <property type="entry name" value="Pectinesterase_cat"/>
</dbReference>
<keyword evidence="3" id="KW-0063">Aspartyl esterase</keyword>
<dbReference type="Gene3D" id="2.160.20.10">
    <property type="entry name" value="Single-stranded right-handed beta-helix, Pectin lyase-like"/>
    <property type="match status" value="1"/>
</dbReference>
<dbReference type="Pfam" id="PF01095">
    <property type="entry name" value="Pectinesterase"/>
    <property type="match status" value="1"/>
</dbReference>
<evidence type="ECO:0000256" key="3">
    <source>
        <dbReference type="ARBA" id="ARBA00023085"/>
    </source>
</evidence>
<keyword evidence="2" id="KW-0378">Hydrolase</keyword>
<protein>
    <submittedName>
        <fullName evidence="7">Pectinesterase family 8</fullName>
    </submittedName>
</protein>
<proteinExistence type="inferred from homology"/>
<dbReference type="InterPro" id="IPR012334">
    <property type="entry name" value="Pectin_lyas_fold"/>
</dbReference>
<evidence type="ECO:0000256" key="1">
    <source>
        <dbReference type="ARBA" id="ARBA00008891"/>
    </source>
</evidence>
<accession>A0A2K9P275</accession>
<dbReference type="InterPro" id="IPR008964">
    <property type="entry name" value="Invasin/intimin_cell_adhesion"/>
</dbReference>
<keyword evidence="5" id="KW-0732">Signal</keyword>
<feature type="signal peptide" evidence="5">
    <location>
        <begin position="1"/>
        <end position="27"/>
    </location>
</feature>
<evidence type="ECO:0000256" key="4">
    <source>
        <dbReference type="SAM" id="MobiDB-lite"/>
    </source>
</evidence>
<dbReference type="InterPro" id="IPR003343">
    <property type="entry name" value="Big_2"/>
</dbReference>
<dbReference type="AlphaFoldDB" id="A0A2K9P275"/>
<dbReference type="InterPro" id="IPR011050">
    <property type="entry name" value="Pectin_lyase_fold/virulence"/>
</dbReference>
<dbReference type="Proteomes" id="UP000235589">
    <property type="component" value="Chromosome"/>
</dbReference>
<dbReference type="OrthoDB" id="9804686at2"/>
<dbReference type="GeneID" id="98061926"/>
<evidence type="ECO:0000313" key="8">
    <source>
        <dbReference type="Proteomes" id="UP000235589"/>
    </source>
</evidence>
<organism evidence="7 8">
    <name type="scientific">Monoglobus pectinilyticus</name>
    <dbReference type="NCBI Taxonomy" id="1981510"/>
    <lineage>
        <taxon>Bacteria</taxon>
        <taxon>Bacillati</taxon>
        <taxon>Bacillota</taxon>
        <taxon>Clostridia</taxon>
        <taxon>Monoglobales</taxon>
        <taxon>Monoglobaceae</taxon>
        <taxon>Monoglobus</taxon>
    </lineage>
</organism>
<gene>
    <name evidence="7" type="ORF">B9O19_00505</name>
</gene>
<feature type="region of interest" description="Disordered" evidence="4">
    <location>
        <begin position="1058"/>
        <end position="1079"/>
    </location>
</feature>
<evidence type="ECO:0000313" key="7">
    <source>
        <dbReference type="EMBL" id="AUO18688.1"/>
    </source>
</evidence>
<feature type="chain" id="PRO_5014927602" evidence="5">
    <location>
        <begin position="28"/>
        <end position="1167"/>
    </location>
</feature>
<dbReference type="SMART" id="SM00635">
    <property type="entry name" value="BID_2"/>
    <property type="match status" value="1"/>
</dbReference>
<sequence length="1167" mass="124857">MKNFKKLLSLCIAAIMICGSIYIPALADSSTVAEFANFKSVWKGTGENKYLSIKSDYLDGTSNGAVAYAGTANLIDKISVSIDWALTSAYVGGISIYALPLKDTNNDGDATAEETDAFYTRSLDSNKISSAETPDLASDGVLIAQLDNYTGADGGWNFSTVSLTSQYPAQGEKAIFLQTSWTSGSNGLTGNFKNLVIKESTEGNQIVSITKNDFTKSVVFTNTENGKTYESTGATAALGAGTYTVEAKSYAPATYKVEAVPSEITVTDTNGANVTVISELITQNLPETNYETIKNNVIEWNASNGYKPESLHYINSVQHQPDIAVAGAKQGEKTDADVYMLVNTQTGKFHTYGRNGAMQINGGSGDGAVGTVLKVPVVKDTKVTLDASSFTYTVNGQSFSGTKDYYYLGNDNGYAVINVISGGYASSVTTTPLTRTAVTGTVTGTDAGCIMFNDISSGDVQYAEILGGSYSAELLSGQSYVIKFGTYENGVFKVSETNSTDIGGIIPSGTSQVQNIAITELKDYIIGGDVVDLKDGDILKLNDGTKDYEITVSNGKWSASVPNGVYTFTIKSDKNGTLSTLSKNSFTVLGDNNKIKNVLVVYPVQPETKKYITVGTNCDYATLNDALDAVKANGNPASEAERVTIYLKGGETFREQVILTTPYITLTSDKDNPATVTWYYASYHRYYSVGPTGEYDKDYAVAKSVKNDIQNDWGAAFKIKETATDFKAENIKFINSFNVEYTDEERADGVEDTGGGYDRMLTPNDAGYKPADSRSVQTTAVAVFAAADKSEFNNCIIISNQDTLFTGGPVRLYFNKCAISGNVDYIFGGGWCVFEKCDLVSAGYSDQNGGGYITANGAKGNNGYYLFRDCTVKNSDVKGRKFGSIAWGRNWGGDTSEVYLINTKVDKGVTRPSGWGGWGTVSNAPLYVFDLNDPSVGENTTDNMHGLLTQEQAEQKYYSVLSMMNGWDPIYLSRAKGITISDASVELNVSAEKQLAASVNPSDAIDTRIIWSSSKSDIASVDNSGKVIALSPGDTIITAKTVDGGFSATCNVKVLASTDPSASPTIEPTSEPSASPTPEPLKFSIEYTKDGQAHVISPEAGTFSVIFAAYNNDILTSTEFIPVTFTEPGEHVVTPLNFSTVGADSVKVMLWSSTDTMRPLCAADISK</sequence>